<evidence type="ECO:0000259" key="1">
    <source>
        <dbReference type="PROSITE" id="PS50144"/>
    </source>
</evidence>
<dbReference type="WBParaSite" id="SVE_0323000.1">
    <property type="protein sequence ID" value="SVE_0323000.1"/>
    <property type="gene ID" value="SVE_0323000"/>
</dbReference>
<organism evidence="2 3">
    <name type="scientific">Strongyloides venezuelensis</name>
    <name type="common">Threadworm</name>
    <dbReference type="NCBI Taxonomy" id="75913"/>
    <lineage>
        <taxon>Eukaryota</taxon>
        <taxon>Metazoa</taxon>
        <taxon>Ecdysozoa</taxon>
        <taxon>Nematoda</taxon>
        <taxon>Chromadorea</taxon>
        <taxon>Rhabditida</taxon>
        <taxon>Tylenchina</taxon>
        <taxon>Panagrolaimomorpha</taxon>
        <taxon>Strongyloidoidea</taxon>
        <taxon>Strongyloididae</taxon>
        <taxon>Strongyloides</taxon>
    </lineage>
</organism>
<feature type="domain" description="MATH" evidence="1">
    <location>
        <begin position="173"/>
        <end position="298"/>
    </location>
</feature>
<dbReference type="PANTHER" id="PTHR26379:SF187">
    <property type="entry name" value="OS07G0655300 PROTEIN"/>
    <property type="match status" value="1"/>
</dbReference>
<dbReference type="Proteomes" id="UP000035680">
    <property type="component" value="Unassembled WGS sequence"/>
</dbReference>
<dbReference type="GO" id="GO:0016567">
    <property type="term" value="P:protein ubiquitination"/>
    <property type="evidence" value="ECO:0007669"/>
    <property type="project" value="InterPro"/>
</dbReference>
<protein>
    <submittedName>
        <fullName evidence="3">Speckle-type POZ protein-like (inferred by orthology to a human protein)</fullName>
    </submittedName>
</protein>
<dbReference type="STRING" id="75913.A0A0K0F348"/>
<dbReference type="Pfam" id="PF22486">
    <property type="entry name" value="MATH_2"/>
    <property type="match status" value="2"/>
</dbReference>
<dbReference type="AlphaFoldDB" id="A0A0K0F348"/>
<name>A0A0K0F348_STRVS</name>
<dbReference type="SUPFAM" id="SSF49599">
    <property type="entry name" value="TRAF domain-like"/>
    <property type="match status" value="2"/>
</dbReference>
<dbReference type="InterPro" id="IPR045005">
    <property type="entry name" value="BPM1-6"/>
</dbReference>
<feature type="domain" description="MATH" evidence="1">
    <location>
        <begin position="22"/>
        <end position="146"/>
    </location>
</feature>
<reference evidence="2" key="1">
    <citation type="submission" date="2014-07" db="EMBL/GenBank/DDBJ databases">
        <authorList>
            <person name="Martin A.A"/>
            <person name="De Silva N."/>
        </authorList>
    </citation>
    <scope>NUCLEOTIDE SEQUENCE</scope>
</reference>
<evidence type="ECO:0000313" key="3">
    <source>
        <dbReference type="WBParaSite" id="SVE_0323000.1"/>
    </source>
</evidence>
<sequence length="382" mass="44935">MYCKDSKAYDGFYNALQLDVTNFKYKYTIENFSQLFEKEDEKIISPTFVVGSKERSKWCLWVYSNGKKYKNNKVIVQLKLLKPKKVHAKVKFAILNNNEEEKQVSRKYASAYNFLEGISYVVERKSLQNKLYSLVVNDKLTILCEIENIYFESGNQGNGKHYDVFYTNQTDNYLKYIYTIENFSLRPEKTGEKVISPTFVVGSKERSEWCLHIYPNGKKYFEDRVLVFLALLKPDEVTALCKCSFLNNRGEEKYVNIEYKFFCKDYQLFCVCSIKRDSLQNESNDLLFNDRLTILCEVKISELESENHENSIPYDVFYTNQTDVTNFKYKYTMDNFSLSPEKTSVKIISPTFVVGGKKDQSGVYIYVPMVKLKIQRNLYQFI</sequence>
<dbReference type="InterPro" id="IPR008974">
    <property type="entry name" value="TRAF-like"/>
</dbReference>
<accession>A0A0K0F348</accession>
<dbReference type="PROSITE" id="PS50144">
    <property type="entry name" value="MATH"/>
    <property type="match status" value="2"/>
</dbReference>
<evidence type="ECO:0000313" key="2">
    <source>
        <dbReference type="Proteomes" id="UP000035680"/>
    </source>
</evidence>
<proteinExistence type="predicted"/>
<dbReference type="PANTHER" id="PTHR26379">
    <property type="entry name" value="BTB/POZ AND MATH DOMAIN-CONTAINING PROTEIN 1"/>
    <property type="match status" value="1"/>
</dbReference>
<dbReference type="InterPro" id="IPR002083">
    <property type="entry name" value="MATH/TRAF_dom"/>
</dbReference>
<keyword evidence="2" id="KW-1185">Reference proteome</keyword>
<reference evidence="3" key="2">
    <citation type="submission" date="2015-08" db="UniProtKB">
        <authorList>
            <consortium name="WormBaseParasite"/>
        </authorList>
    </citation>
    <scope>IDENTIFICATION</scope>
</reference>
<dbReference type="Gene3D" id="2.60.210.10">
    <property type="entry name" value="Apoptosis, Tumor Necrosis Factor Receptor Associated Protein 2, Chain A"/>
    <property type="match status" value="2"/>
</dbReference>